<organism evidence="5 6">
    <name type="scientific">Planotetraspora thailandica</name>
    <dbReference type="NCBI Taxonomy" id="487172"/>
    <lineage>
        <taxon>Bacteria</taxon>
        <taxon>Bacillati</taxon>
        <taxon>Actinomycetota</taxon>
        <taxon>Actinomycetes</taxon>
        <taxon>Streptosporangiales</taxon>
        <taxon>Streptosporangiaceae</taxon>
        <taxon>Planotetraspora</taxon>
    </lineage>
</organism>
<dbReference type="Gene3D" id="1.10.10.10">
    <property type="entry name" value="Winged helix-like DNA-binding domain superfamily/Winged helix DNA-binding domain"/>
    <property type="match status" value="1"/>
</dbReference>
<dbReference type="EMBL" id="BOOR01000082">
    <property type="protein sequence ID" value="GII59286.1"/>
    <property type="molecule type" value="Genomic_DNA"/>
</dbReference>
<keyword evidence="3" id="KW-0804">Transcription</keyword>
<feature type="domain" description="HTH hxlR-type" evidence="4">
    <location>
        <begin position="24"/>
        <end position="130"/>
    </location>
</feature>
<dbReference type="GO" id="GO:0003677">
    <property type="term" value="F:DNA binding"/>
    <property type="evidence" value="ECO:0007669"/>
    <property type="project" value="UniProtKB-KW"/>
</dbReference>
<evidence type="ECO:0000256" key="1">
    <source>
        <dbReference type="ARBA" id="ARBA00023015"/>
    </source>
</evidence>
<dbReference type="Pfam" id="PF01638">
    <property type="entry name" value="HxlR"/>
    <property type="match status" value="1"/>
</dbReference>
<dbReference type="Proteomes" id="UP000605992">
    <property type="component" value="Unassembled WGS sequence"/>
</dbReference>
<evidence type="ECO:0000256" key="3">
    <source>
        <dbReference type="ARBA" id="ARBA00023163"/>
    </source>
</evidence>
<evidence type="ECO:0000259" key="4">
    <source>
        <dbReference type="PROSITE" id="PS51118"/>
    </source>
</evidence>
<dbReference type="InterPro" id="IPR036390">
    <property type="entry name" value="WH_DNA-bd_sf"/>
</dbReference>
<keyword evidence="1" id="KW-0805">Transcription regulation</keyword>
<dbReference type="AlphaFoldDB" id="A0A8J3Y1Z5"/>
<keyword evidence="6" id="KW-1185">Reference proteome</keyword>
<dbReference type="SUPFAM" id="SSF46785">
    <property type="entry name" value="Winged helix' DNA-binding domain"/>
    <property type="match status" value="1"/>
</dbReference>
<gene>
    <name evidence="5" type="ORF">Pth03_76750</name>
</gene>
<dbReference type="PANTHER" id="PTHR33204">
    <property type="entry name" value="TRANSCRIPTIONAL REGULATOR, MARR FAMILY"/>
    <property type="match status" value="1"/>
</dbReference>
<evidence type="ECO:0000256" key="2">
    <source>
        <dbReference type="ARBA" id="ARBA00023125"/>
    </source>
</evidence>
<dbReference type="PROSITE" id="PS51118">
    <property type="entry name" value="HTH_HXLR"/>
    <property type="match status" value="1"/>
</dbReference>
<reference evidence="5" key="1">
    <citation type="submission" date="2021-01" db="EMBL/GenBank/DDBJ databases">
        <title>Whole genome shotgun sequence of Planotetraspora thailandica NBRC 104271.</title>
        <authorList>
            <person name="Komaki H."/>
            <person name="Tamura T."/>
        </authorList>
    </citation>
    <scope>NUCLEOTIDE SEQUENCE</scope>
    <source>
        <strain evidence="5">NBRC 104271</strain>
    </source>
</reference>
<accession>A0A8J3Y1Z5</accession>
<sequence length="137" mass="15456">MAISETRKLVSMDKPLVSAISDICDPEESKVAFVRDLFGRLGEKWSMRTLDELAHGPLRFTALMNVLPGISHRILTVTLRTLETDGMVSRTAYPETPPRVEYALTPLGESFVCRALSMVAWAQDHQREIEANRANRR</sequence>
<dbReference type="InterPro" id="IPR002577">
    <property type="entry name" value="HTH_HxlR"/>
</dbReference>
<comment type="caution">
    <text evidence="5">The sequence shown here is derived from an EMBL/GenBank/DDBJ whole genome shotgun (WGS) entry which is preliminary data.</text>
</comment>
<dbReference type="InterPro" id="IPR036388">
    <property type="entry name" value="WH-like_DNA-bd_sf"/>
</dbReference>
<name>A0A8J3Y1Z5_9ACTN</name>
<dbReference type="PANTHER" id="PTHR33204:SF39">
    <property type="entry name" value="TRANSCRIPTIONAL REGULATORY PROTEIN"/>
    <property type="match status" value="1"/>
</dbReference>
<evidence type="ECO:0000313" key="6">
    <source>
        <dbReference type="Proteomes" id="UP000605992"/>
    </source>
</evidence>
<protein>
    <submittedName>
        <fullName evidence="5">HxlR family transcriptional regulator</fullName>
    </submittedName>
</protein>
<keyword evidence="2" id="KW-0238">DNA-binding</keyword>
<proteinExistence type="predicted"/>
<evidence type="ECO:0000313" key="5">
    <source>
        <dbReference type="EMBL" id="GII59286.1"/>
    </source>
</evidence>